<dbReference type="PANTHER" id="PTHR18964:SF149">
    <property type="entry name" value="BIFUNCTIONAL UDP-N-ACETYLGLUCOSAMINE 2-EPIMERASE_N-ACETYLMANNOSAMINE KINASE"/>
    <property type="match status" value="1"/>
</dbReference>
<dbReference type="AlphaFoldDB" id="A0A385T031"/>
<accession>A0A385T031</accession>
<evidence type="ECO:0000256" key="1">
    <source>
        <dbReference type="ARBA" id="ARBA00006479"/>
    </source>
</evidence>
<dbReference type="InterPro" id="IPR000600">
    <property type="entry name" value="ROK"/>
</dbReference>
<dbReference type="Pfam" id="PF00480">
    <property type="entry name" value="ROK"/>
    <property type="match status" value="1"/>
</dbReference>
<proteinExistence type="inferred from homology"/>
<organism evidence="2 3">
    <name type="scientific">Chryseolinea soli</name>
    <dbReference type="NCBI Taxonomy" id="2321403"/>
    <lineage>
        <taxon>Bacteria</taxon>
        <taxon>Pseudomonadati</taxon>
        <taxon>Bacteroidota</taxon>
        <taxon>Cytophagia</taxon>
        <taxon>Cytophagales</taxon>
        <taxon>Fulvivirgaceae</taxon>
        <taxon>Chryseolinea</taxon>
    </lineage>
</organism>
<dbReference type="Proteomes" id="UP000266183">
    <property type="component" value="Chromosome"/>
</dbReference>
<evidence type="ECO:0000313" key="2">
    <source>
        <dbReference type="EMBL" id="AYB34408.1"/>
    </source>
</evidence>
<name>A0A385T031_9BACT</name>
<dbReference type="EMBL" id="CP032382">
    <property type="protein sequence ID" value="AYB34408.1"/>
    <property type="molecule type" value="Genomic_DNA"/>
</dbReference>
<dbReference type="PANTHER" id="PTHR18964">
    <property type="entry name" value="ROK (REPRESSOR, ORF, KINASE) FAMILY"/>
    <property type="match status" value="1"/>
</dbReference>
<dbReference type="OrthoDB" id="9810372at2"/>
<dbReference type="RefSeq" id="WP_119757667.1">
    <property type="nucleotide sequence ID" value="NZ_CP032382.1"/>
</dbReference>
<dbReference type="SUPFAM" id="SSF53067">
    <property type="entry name" value="Actin-like ATPase domain"/>
    <property type="match status" value="1"/>
</dbReference>
<evidence type="ECO:0000313" key="3">
    <source>
        <dbReference type="Proteomes" id="UP000266183"/>
    </source>
</evidence>
<reference evidence="3" key="1">
    <citation type="submission" date="2018-09" db="EMBL/GenBank/DDBJ databases">
        <title>Chryseolinea sp. KIS68-18 isolated from soil.</title>
        <authorList>
            <person name="Weon H.-Y."/>
            <person name="Kwon S.-W."/>
            <person name="Lee S.A."/>
        </authorList>
    </citation>
    <scope>NUCLEOTIDE SEQUENCE [LARGE SCALE GENOMIC DNA]</scope>
    <source>
        <strain evidence="3">KIS68-18</strain>
    </source>
</reference>
<dbReference type="Gene3D" id="3.30.420.40">
    <property type="match status" value="2"/>
</dbReference>
<comment type="similarity">
    <text evidence="1">Belongs to the ROK (NagC/XylR) family.</text>
</comment>
<dbReference type="KEGG" id="chk:D4L85_29210"/>
<dbReference type="InterPro" id="IPR043129">
    <property type="entry name" value="ATPase_NBD"/>
</dbReference>
<gene>
    <name evidence="2" type="ORF">D4L85_29210</name>
</gene>
<protein>
    <submittedName>
        <fullName evidence="2">ROK family protein</fullName>
    </submittedName>
</protein>
<sequence>MSGRCYVGIEIGGTKLQIVAGDDDLRISHRLRATIKKEDGATGILKQMETLLDDLTRSIEPTAIGVGFGGPVDRLSGRILTSHQVNGWSGFELAAKLKQHYGVPVVLDNDANAAALAEALFGAGKNKERVFYITLGSGIGGGMVVDQKLYYGALPGEVEVGHLRLDREGTTLETCCSGWAVDKKIREAIQRQPSGKLYELAWGGEGAGAGGEARHLSQALAHGDETAKNILQETAASLGFALSHVVHLFHPDIMVVGGGLSLIGPALTDAITAELDQHLLKAFLPGPPVVVAQCGEDVVPLGAMALAREATVNIF</sequence>
<keyword evidence="3" id="KW-1185">Reference proteome</keyword>